<dbReference type="KEGG" id="cbq:AL705_02635"/>
<dbReference type="InterPro" id="IPR029058">
    <property type="entry name" value="AB_hydrolase_fold"/>
</dbReference>
<dbReference type="EMBL" id="CP012390">
    <property type="protein sequence ID" value="ALE18741.1"/>
    <property type="molecule type" value="Genomic_DNA"/>
</dbReference>
<evidence type="ECO:0000259" key="1">
    <source>
        <dbReference type="Pfam" id="PF01738"/>
    </source>
</evidence>
<evidence type="ECO:0000313" key="2">
    <source>
        <dbReference type="EMBL" id="ALE18741.1"/>
    </source>
</evidence>
<dbReference type="AlphaFoldDB" id="A0A0M4MKP5"/>
<dbReference type="RefSeq" id="WP_053961687.1">
    <property type="nucleotide sequence ID" value="NZ_CP012390.1"/>
</dbReference>
<feature type="domain" description="Dienelactone hydrolase" evidence="1">
    <location>
        <begin position="31"/>
        <end position="171"/>
    </location>
</feature>
<dbReference type="Proteomes" id="UP000068137">
    <property type="component" value="Chromosome"/>
</dbReference>
<dbReference type="InterPro" id="IPR002925">
    <property type="entry name" value="Dienelactn_hydro"/>
</dbReference>
<gene>
    <name evidence="2" type="ORF">AL705_02635</name>
</gene>
<name>A0A0M4MKP5_9ACTN</name>
<dbReference type="STRING" id="1528099.AL705_02635"/>
<proteinExistence type="predicted"/>
<accession>A0A0M4MKP5</accession>
<dbReference type="GO" id="GO:0016787">
    <property type="term" value="F:hydrolase activity"/>
    <property type="evidence" value="ECO:0007669"/>
    <property type="project" value="InterPro"/>
</dbReference>
<organism evidence="2 3">
    <name type="scientific">Lawsonella clevelandensis</name>
    <dbReference type="NCBI Taxonomy" id="1528099"/>
    <lineage>
        <taxon>Bacteria</taxon>
        <taxon>Bacillati</taxon>
        <taxon>Actinomycetota</taxon>
        <taxon>Actinomycetes</taxon>
        <taxon>Mycobacteriales</taxon>
        <taxon>Lawsonellaceae</taxon>
        <taxon>Lawsonella</taxon>
    </lineage>
</organism>
<dbReference type="PANTHER" id="PTHR33428:SF14">
    <property type="entry name" value="CARBOXYLESTERASE TYPE B DOMAIN-CONTAINING PROTEIN"/>
    <property type="match status" value="1"/>
</dbReference>
<dbReference type="SUPFAM" id="SSF53474">
    <property type="entry name" value="alpha/beta-Hydrolases"/>
    <property type="match status" value="1"/>
</dbReference>
<dbReference type="Gene3D" id="3.40.50.1820">
    <property type="entry name" value="alpha/beta hydrolase"/>
    <property type="match status" value="1"/>
</dbReference>
<dbReference type="OrthoDB" id="4772420at2"/>
<evidence type="ECO:0000313" key="3">
    <source>
        <dbReference type="Proteomes" id="UP000068137"/>
    </source>
</evidence>
<dbReference type="PANTHER" id="PTHR33428">
    <property type="entry name" value="CHLOROPHYLLASE-2, CHLOROPLASTIC"/>
    <property type="match status" value="1"/>
</dbReference>
<sequence length="286" mass="30399">MATKLKKLVSDLSYIGSKRVMRGELSDVHLEGVVFAPTGRTSVPTVIVIPDWLTPVGAYHELARHLASWGMACVVPKLKNNGLNDAADMTEQVAALVQSLRGMQLGNGTAQFDSDKVALLGHGLGGAVAAETAAKGVPLKAVVAAYPTEATPSPLDFTARAAVPALVIAPEFPPLLSIDVSEDFANSWGASVVMRKVPGCTRMGMTGNSLLERFGLSETNDKKPLRTQTALMTGYLWYQLTSEKDFKGFAALDSEIAGTEVVLTAQQEDEAAAPNQSKCPFARLVR</sequence>
<protein>
    <recommendedName>
        <fullName evidence="1">Dienelactone hydrolase domain-containing protein</fullName>
    </recommendedName>
</protein>
<dbReference type="Pfam" id="PF01738">
    <property type="entry name" value="DLH"/>
    <property type="match status" value="1"/>
</dbReference>
<reference evidence="2 3" key="1">
    <citation type="journal article" date="2015" name="Genome Announc.">
        <title>Complete Genome Sequences for Two Strains of a Novel Fastidious, Partially Acid-Fast, Gram-Positive Corynebacterineae Bacterium, Derived from Human Clinical Samples.</title>
        <authorList>
            <person name="Nicholson A.C."/>
            <person name="Bell M."/>
            <person name="Humrighouse B.W."/>
            <person name="McQuiston J.R."/>
        </authorList>
    </citation>
    <scope>NUCLEOTIDE SEQUENCE [LARGE SCALE GENOMIC DNA]</scope>
    <source>
        <strain evidence="2 3">X1698</strain>
    </source>
</reference>